<accession>A0AAD6V824</accession>
<evidence type="ECO:0000313" key="3">
    <source>
        <dbReference type="Proteomes" id="UP001219525"/>
    </source>
</evidence>
<keyword evidence="3" id="KW-1185">Reference proteome</keyword>
<evidence type="ECO:0000313" key="2">
    <source>
        <dbReference type="EMBL" id="KAJ7205710.1"/>
    </source>
</evidence>
<protein>
    <recommendedName>
        <fullName evidence="4">Ricin B lectin domain-containing protein</fullName>
    </recommendedName>
</protein>
<sequence length="183" mass="18847">MQLTFAVLTAFISAAVAAPAIKRQNVCSLQDLTGLTVTASADQTGKTRWDIFGSANVLVQQGELGWFVKDQPSDNEVFTATVGSQPNLFTFQSKDGQPIGISGSSLFASKTAATFKVDCNSGCDSFASSAGTGTLAADGCTFELTDGTNGVGQCITFEAANSAVQVQDCQSGNPGQTFGLFSA</sequence>
<evidence type="ECO:0008006" key="4">
    <source>
        <dbReference type="Google" id="ProtNLM"/>
    </source>
</evidence>
<dbReference type="EMBL" id="JARJCW010000042">
    <property type="protein sequence ID" value="KAJ7205710.1"/>
    <property type="molecule type" value="Genomic_DNA"/>
</dbReference>
<keyword evidence="1" id="KW-0732">Signal</keyword>
<feature type="chain" id="PRO_5042274076" description="Ricin B lectin domain-containing protein" evidence="1">
    <location>
        <begin position="18"/>
        <end position="183"/>
    </location>
</feature>
<name>A0AAD6V824_9AGAR</name>
<reference evidence="2" key="1">
    <citation type="submission" date="2023-03" db="EMBL/GenBank/DDBJ databases">
        <title>Massive genome expansion in bonnet fungi (Mycena s.s.) driven by repeated elements and novel gene families across ecological guilds.</title>
        <authorList>
            <consortium name="Lawrence Berkeley National Laboratory"/>
            <person name="Harder C.B."/>
            <person name="Miyauchi S."/>
            <person name="Viragh M."/>
            <person name="Kuo A."/>
            <person name="Thoen E."/>
            <person name="Andreopoulos B."/>
            <person name="Lu D."/>
            <person name="Skrede I."/>
            <person name="Drula E."/>
            <person name="Henrissat B."/>
            <person name="Morin E."/>
            <person name="Kohler A."/>
            <person name="Barry K."/>
            <person name="LaButti K."/>
            <person name="Morin E."/>
            <person name="Salamov A."/>
            <person name="Lipzen A."/>
            <person name="Mereny Z."/>
            <person name="Hegedus B."/>
            <person name="Baldrian P."/>
            <person name="Stursova M."/>
            <person name="Weitz H."/>
            <person name="Taylor A."/>
            <person name="Grigoriev I.V."/>
            <person name="Nagy L.G."/>
            <person name="Martin F."/>
            <person name="Kauserud H."/>
        </authorList>
    </citation>
    <scope>NUCLEOTIDE SEQUENCE</scope>
    <source>
        <strain evidence="2">9144</strain>
    </source>
</reference>
<gene>
    <name evidence="2" type="ORF">GGX14DRAFT_397405</name>
</gene>
<dbReference type="AlphaFoldDB" id="A0AAD6V824"/>
<feature type="signal peptide" evidence="1">
    <location>
        <begin position="1"/>
        <end position="17"/>
    </location>
</feature>
<evidence type="ECO:0000256" key="1">
    <source>
        <dbReference type="SAM" id="SignalP"/>
    </source>
</evidence>
<proteinExistence type="predicted"/>
<organism evidence="2 3">
    <name type="scientific">Mycena pura</name>
    <dbReference type="NCBI Taxonomy" id="153505"/>
    <lineage>
        <taxon>Eukaryota</taxon>
        <taxon>Fungi</taxon>
        <taxon>Dikarya</taxon>
        <taxon>Basidiomycota</taxon>
        <taxon>Agaricomycotina</taxon>
        <taxon>Agaricomycetes</taxon>
        <taxon>Agaricomycetidae</taxon>
        <taxon>Agaricales</taxon>
        <taxon>Marasmiineae</taxon>
        <taxon>Mycenaceae</taxon>
        <taxon>Mycena</taxon>
    </lineage>
</organism>
<comment type="caution">
    <text evidence="2">The sequence shown here is derived from an EMBL/GenBank/DDBJ whole genome shotgun (WGS) entry which is preliminary data.</text>
</comment>
<dbReference type="Proteomes" id="UP001219525">
    <property type="component" value="Unassembled WGS sequence"/>
</dbReference>